<geneLocation type="chloroplast" evidence="1"/>
<dbReference type="InterPro" id="IPR029057">
    <property type="entry name" value="PRTase-like"/>
</dbReference>
<dbReference type="GeneID" id="54615586"/>
<dbReference type="EMBL" id="MT193838">
    <property type="protein sequence ID" value="QIZ74603.1"/>
    <property type="molecule type" value="Genomic_DNA"/>
</dbReference>
<keyword evidence="1" id="KW-0328">Glycosyltransferase</keyword>
<dbReference type="AlphaFoldDB" id="A0A6H1U977"/>
<evidence type="ECO:0000313" key="1">
    <source>
        <dbReference type="EMBL" id="QIZ74603.1"/>
    </source>
</evidence>
<proteinExistence type="predicted"/>
<keyword evidence="1" id="KW-0150">Chloroplast</keyword>
<dbReference type="Gene3D" id="3.40.50.2020">
    <property type="match status" value="1"/>
</dbReference>
<sequence length="222" mass="25878">MGKRKLINNGVISNIINYTTNQKLTIYMQLNVYLISNPIISKLSHQIIYSAEKKNNIYIDIQCQLNLFLIYETLKKWIKIENIYIKNIDHIKKKCIFDTQESHLLLTNIQDCSNIISNIKTILPKLYIVHTCIDEKTKQYININDDYLGKDIINTIKKQKIIIIQTLLNNNSIIQLLNYLTLNHKINVNAIKIICTGCTTNILEMISNEYPSLEIYTTQIID</sequence>
<dbReference type="RefSeq" id="YP_009773986.1">
    <property type="nucleotide sequence ID" value="NC_047434.1"/>
</dbReference>
<protein>
    <submittedName>
        <fullName evidence="1">Uracil phosphoribosyltransferase or UMP pyrophosphorylase</fullName>
    </submittedName>
</protein>
<accession>A0A6H1U977</accession>
<keyword evidence="1" id="KW-0934">Plastid</keyword>
<dbReference type="GO" id="GO:0016757">
    <property type="term" value="F:glycosyltransferase activity"/>
    <property type="evidence" value="ECO:0007669"/>
    <property type="project" value="UniProtKB-KW"/>
</dbReference>
<name>A0A6H1U977_9FLOR</name>
<keyword evidence="1" id="KW-0808">Transferase</keyword>
<organism evidence="1">
    <name type="scientific">Caulacanthus okamurae</name>
    <dbReference type="NCBI Taxonomy" id="152008"/>
    <lineage>
        <taxon>Eukaryota</taxon>
        <taxon>Rhodophyta</taxon>
        <taxon>Florideophyceae</taxon>
        <taxon>Rhodymeniophycidae</taxon>
        <taxon>Gigartinales</taxon>
        <taxon>Caulacanthaceae</taxon>
        <taxon>Caulacanthus</taxon>
    </lineage>
</organism>
<gene>
    <name evidence="1" type="primary">upp</name>
</gene>
<reference evidence="1" key="1">
    <citation type="submission" date="2020-03" db="EMBL/GenBank/DDBJ databases">
        <title>Complete organellar genome analysis of the invasive marine red alga Caulacanthus okamurae (Caulacanthaceae, Rhodophyta) from Moss Landing, California, USA.</title>
        <authorList>
            <person name="Hughey J.R."/>
        </authorList>
    </citation>
    <scope>NUCLEOTIDE SEQUENCE</scope>
</reference>